<feature type="region of interest" description="Disordered" evidence="1">
    <location>
        <begin position="189"/>
        <end position="233"/>
    </location>
</feature>
<dbReference type="Proteomes" id="UP000521872">
    <property type="component" value="Unassembled WGS sequence"/>
</dbReference>
<keyword evidence="4" id="KW-1185">Reference proteome</keyword>
<feature type="transmembrane region" description="Helical" evidence="2">
    <location>
        <begin position="576"/>
        <end position="596"/>
    </location>
</feature>
<evidence type="ECO:0000313" key="4">
    <source>
        <dbReference type="Proteomes" id="UP000521872"/>
    </source>
</evidence>
<comment type="caution">
    <text evidence="3">The sequence shown here is derived from an EMBL/GenBank/DDBJ whole genome shotgun (WGS) entry which is preliminary data.</text>
</comment>
<feature type="region of interest" description="Disordered" evidence="1">
    <location>
        <begin position="726"/>
        <end position="748"/>
    </location>
</feature>
<keyword evidence="2" id="KW-1133">Transmembrane helix</keyword>
<feature type="transmembrane region" description="Helical" evidence="2">
    <location>
        <begin position="699"/>
        <end position="717"/>
    </location>
</feature>
<evidence type="ECO:0008006" key="5">
    <source>
        <dbReference type="Google" id="ProtNLM"/>
    </source>
</evidence>
<keyword evidence="2" id="KW-0812">Transmembrane</keyword>
<name>A0A8H4QW80_9AGAR</name>
<proteinExistence type="predicted"/>
<dbReference type="EMBL" id="JAACJL010000017">
    <property type="protein sequence ID" value="KAF4618649.1"/>
    <property type="molecule type" value="Genomic_DNA"/>
</dbReference>
<evidence type="ECO:0000256" key="2">
    <source>
        <dbReference type="SAM" id="Phobius"/>
    </source>
</evidence>
<dbReference type="AlphaFoldDB" id="A0A8H4QW80"/>
<sequence length="779" mass="87254">MSSNTRIPPLLRCLLPFLLQRMKMLCLHTVTSALKAIALLLSKLGIRYKATADVYKKPAPKADDLDMATLRAESDSNMPYESVLPAISMTDVAFSLYPYPGGIPNASQTSTNLQASRSAHNSRVSLASGSLSSVADLNGNFSNSQGSSSNVRINVRRPTIQATGDYVGHDSVQTDADHNTIQIEAVVVESPQDLRPPEPLFSNRPYSVTSRSSHPSTLPSISSRSPSPQPLGGIQEQVEDPHLFLLADRLDRRELVPVMPMSSKRYDDKPRIQDQIKKVTLPALERSYDKPKPPGNWTRCVHPEGARYFVREGRTIQKVWTESDIFRQNILTQLEAHLTIIEDFISEVGLPIRPQWNLVINYYVDGNSAYTGYYFVDHEMHKVFFLDDYDSVDLDAWGQAPGAESECHIGHEIEAQYWYFILLYPHALNVEKRHVQKLRGIILHFIGDSTTSSTSNAPYSLDELYRVLSLIDHVSENVDTNDEGTASILGRLMFVISRERFLNFHGEAHSRLQRTFSVYGTAIYAQKWLVKSISPLLFYAPDFHLRTLQNMGVDGVTHKSVFQDLMQKMNDEWEQFILFGTVMLNANVAFLAIQSVDNNDSDDPHRLPAQVLSYLSVVASVGSILLGLLLVREFKTKDRESVDEIQAYFASRHRHALGLGSEVLAILFSLPYALLMWGMLAFLAAFASLCFKTSGLSTRIIVGSAFLMVACLMALCIRTNWDKRVPPQPHPLPPEDSSDDPDDSQSMFESVKDSIQLQILSLRQTRSSQSTAVNPELNA</sequence>
<keyword evidence="2" id="KW-0472">Membrane</keyword>
<reference evidence="3 4" key="1">
    <citation type="submission" date="2019-12" db="EMBL/GenBank/DDBJ databases">
        <authorList>
            <person name="Floudas D."/>
            <person name="Bentzer J."/>
            <person name="Ahren D."/>
            <person name="Johansson T."/>
            <person name="Persson P."/>
            <person name="Tunlid A."/>
        </authorList>
    </citation>
    <scope>NUCLEOTIDE SEQUENCE [LARGE SCALE GENOMIC DNA]</scope>
    <source>
        <strain evidence="3 4">CBS 102.39</strain>
    </source>
</reference>
<gene>
    <name evidence="3" type="ORF">D9613_009955</name>
</gene>
<feature type="compositionally biased region" description="Low complexity" evidence="1">
    <location>
        <begin position="210"/>
        <end position="226"/>
    </location>
</feature>
<protein>
    <recommendedName>
        <fullName evidence="5">WW domain-containing protein</fullName>
    </recommendedName>
</protein>
<accession>A0A8H4QW80</accession>
<organism evidence="3 4">
    <name type="scientific">Agrocybe pediades</name>
    <dbReference type="NCBI Taxonomy" id="84607"/>
    <lineage>
        <taxon>Eukaryota</taxon>
        <taxon>Fungi</taxon>
        <taxon>Dikarya</taxon>
        <taxon>Basidiomycota</taxon>
        <taxon>Agaricomycotina</taxon>
        <taxon>Agaricomycetes</taxon>
        <taxon>Agaricomycetidae</taxon>
        <taxon>Agaricales</taxon>
        <taxon>Agaricineae</taxon>
        <taxon>Strophariaceae</taxon>
        <taxon>Agrocybe</taxon>
    </lineage>
</organism>
<feature type="transmembrane region" description="Helical" evidence="2">
    <location>
        <begin position="663"/>
        <end position="687"/>
    </location>
</feature>
<feature type="transmembrane region" description="Helical" evidence="2">
    <location>
        <begin position="20"/>
        <end position="41"/>
    </location>
</feature>
<evidence type="ECO:0000313" key="3">
    <source>
        <dbReference type="EMBL" id="KAF4618649.1"/>
    </source>
</evidence>
<evidence type="ECO:0000256" key="1">
    <source>
        <dbReference type="SAM" id="MobiDB-lite"/>
    </source>
</evidence>
<feature type="transmembrane region" description="Helical" evidence="2">
    <location>
        <begin position="611"/>
        <end position="631"/>
    </location>
</feature>